<dbReference type="Proteomes" id="UP001172155">
    <property type="component" value="Unassembled WGS sequence"/>
</dbReference>
<name>A0AA40F6B7_9PEZI</name>
<organism evidence="2 3">
    <name type="scientific">Schizothecium vesticola</name>
    <dbReference type="NCBI Taxonomy" id="314040"/>
    <lineage>
        <taxon>Eukaryota</taxon>
        <taxon>Fungi</taxon>
        <taxon>Dikarya</taxon>
        <taxon>Ascomycota</taxon>
        <taxon>Pezizomycotina</taxon>
        <taxon>Sordariomycetes</taxon>
        <taxon>Sordariomycetidae</taxon>
        <taxon>Sordariales</taxon>
        <taxon>Schizotheciaceae</taxon>
        <taxon>Schizothecium</taxon>
    </lineage>
</organism>
<feature type="region of interest" description="Disordered" evidence="1">
    <location>
        <begin position="192"/>
        <end position="214"/>
    </location>
</feature>
<evidence type="ECO:0000313" key="3">
    <source>
        <dbReference type="Proteomes" id="UP001172155"/>
    </source>
</evidence>
<dbReference type="AlphaFoldDB" id="A0AA40F6B7"/>
<proteinExistence type="predicted"/>
<evidence type="ECO:0000313" key="2">
    <source>
        <dbReference type="EMBL" id="KAK0752003.1"/>
    </source>
</evidence>
<keyword evidence="3" id="KW-1185">Reference proteome</keyword>
<feature type="compositionally biased region" description="Low complexity" evidence="1">
    <location>
        <begin position="99"/>
        <end position="111"/>
    </location>
</feature>
<sequence>MATMRLQKFDKLLGVEGVCVAGWNRRGRVGDDGKVRCRARCSGLGERGRRAAIRRGEMNAATKVSMRRKMSKRLVPTSSPVRGWAANLLPAKHPSLRTSGSWSGSQQPPGSERSVPVTAGRLPRPGATALPSHTATRPPLLIRRTSPPSLIRQPGLPLGGFMDTISTSVHMEQCPRPPDLNKQNHYIRQIRLPSYEHSNSRPSLPLISPSREPR</sequence>
<reference evidence="2" key="1">
    <citation type="submission" date="2023-06" db="EMBL/GenBank/DDBJ databases">
        <title>Genome-scale phylogeny and comparative genomics of the fungal order Sordariales.</title>
        <authorList>
            <consortium name="Lawrence Berkeley National Laboratory"/>
            <person name="Hensen N."/>
            <person name="Bonometti L."/>
            <person name="Westerberg I."/>
            <person name="Brannstrom I.O."/>
            <person name="Guillou S."/>
            <person name="Cros-Aarteil S."/>
            <person name="Calhoun S."/>
            <person name="Haridas S."/>
            <person name="Kuo A."/>
            <person name="Mondo S."/>
            <person name="Pangilinan J."/>
            <person name="Riley R."/>
            <person name="LaButti K."/>
            <person name="Andreopoulos B."/>
            <person name="Lipzen A."/>
            <person name="Chen C."/>
            <person name="Yanf M."/>
            <person name="Daum C."/>
            <person name="Ng V."/>
            <person name="Clum A."/>
            <person name="Steindorff A."/>
            <person name="Ohm R."/>
            <person name="Martin F."/>
            <person name="Silar P."/>
            <person name="Natvig D."/>
            <person name="Lalanne C."/>
            <person name="Gautier V."/>
            <person name="Ament-velasquez S.L."/>
            <person name="Kruys A."/>
            <person name="Hutchinson M.I."/>
            <person name="Powell A.J."/>
            <person name="Barry K."/>
            <person name="Miller A.N."/>
            <person name="Grigoriev I.V."/>
            <person name="Debuchy R."/>
            <person name="Gladieux P."/>
            <person name="Thoren M.H."/>
            <person name="Johannesson H."/>
        </authorList>
    </citation>
    <scope>NUCLEOTIDE SEQUENCE</scope>
    <source>
        <strain evidence="2">SMH3187-1</strain>
    </source>
</reference>
<feature type="region of interest" description="Disordered" evidence="1">
    <location>
        <begin position="95"/>
        <end position="158"/>
    </location>
</feature>
<gene>
    <name evidence="2" type="ORF">B0T18DRAFT_81551</name>
</gene>
<comment type="caution">
    <text evidence="2">The sequence shown here is derived from an EMBL/GenBank/DDBJ whole genome shotgun (WGS) entry which is preliminary data.</text>
</comment>
<feature type="compositionally biased region" description="Low complexity" evidence="1">
    <location>
        <begin position="200"/>
        <end position="214"/>
    </location>
</feature>
<accession>A0AA40F6B7</accession>
<protein>
    <submittedName>
        <fullName evidence="2">Uncharacterized protein</fullName>
    </submittedName>
</protein>
<evidence type="ECO:0000256" key="1">
    <source>
        <dbReference type="SAM" id="MobiDB-lite"/>
    </source>
</evidence>
<dbReference type="EMBL" id="JAUKUD010000002">
    <property type="protein sequence ID" value="KAK0752003.1"/>
    <property type="molecule type" value="Genomic_DNA"/>
</dbReference>